<proteinExistence type="predicted"/>
<dbReference type="OMA" id="PYYGIRQ"/>
<gene>
    <name evidence="2" type="primary">Dvir\GJ21685</name>
    <name evidence="2" type="ORF">Dvir_GJ21685</name>
</gene>
<keyword evidence="1" id="KW-0732">Signal</keyword>
<evidence type="ECO:0000256" key="1">
    <source>
        <dbReference type="SAM" id="SignalP"/>
    </source>
</evidence>
<dbReference type="HOGENOM" id="CLU_172772_0_0_1"/>
<dbReference type="PhylomeDB" id="B4LKY8"/>
<dbReference type="FunCoup" id="B4LKY8">
    <property type="interactions" value="1"/>
</dbReference>
<dbReference type="STRING" id="7244.B4LKY8"/>
<feature type="chain" id="PRO_5002816318" evidence="1">
    <location>
        <begin position="20"/>
        <end position="111"/>
    </location>
</feature>
<evidence type="ECO:0000313" key="2">
    <source>
        <dbReference type="EMBL" id="EDW60792.1"/>
    </source>
</evidence>
<feature type="signal peptide" evidence="1">
    <location>
        <begin position="1"/>
        <end position="19"/>
    </location>
</feature>
<protein>
    <submittedName>
        <fullName evidence="2">Uncharacterized protein</fullName>
    </submittedName>
</protein>
<evidence type="ECO:0000313" key="3">
    <source>
        <dbReference type="Proteomes" id="UP000008792"/>
    </source>
</evidence>
<keyword evidence="3" id="KW-1185">Reference proteome</keyword>
<dbReference type="AlphaFoldDB" id="B4LKY8"/>
<dbReference type="EMBL" id="CH940648">
    <property type="protein sequence ID" value="EDW60792.1"/>
    <property type="molecule type" value="Genomic_DNA"/>
</dbReference>
<organism evidence="2 3">
    <name type="scientific">Drosophila virilis</name>
    <name type="common">Fruit fly</name>
    <dbReference type="NCBI Taxonomy" id="7244"/>
    <lineage>
        <taxon>Eukaryota</taxon>
        <taxon>Metazoa</taxon>
        <taxon>Ecdysozoa</taxon>
        <taxon>Arthropoda</taxon>
        <taxon>Hexapoda</taxon>
        <taxon>Insecta</taxon>
        <taxon>Pterygota</taxon>
        <taxon>Neoptera</taxon>
        <taxon>Endopterygota</taxon>
        <taxon>Diptera</taxon>
        <taxon>Brachycera</taxon>
        <taxon>Muscomorpha</taxon>
        <taxon>Ephydroidea</taxon>
        <taxon>Drosophilidae</taxon>
        <taxon>Drosophila</taxon>
    </lineage>
</organism>
<dbReference type="OrthoDB" id="7872826at2759"/>
<sequence>MKLVAFLLLSSLTVVLVVAFPDNHNAVADLSDADLHADGISATGEGGAATPSETNQLRGPRHLLKKLYYPEPQVIVQPILVQPQPYYSNPYIGAGRGYNIGYGRGKSYKKW</sequence>
<dbReference type="KEGG" id="dvi:6625574"/>
<dbReference type="eggNOG" id="ENOG502T85V">
    <property type="taxonomic scope" value="Eukaryota"/>
</dbReference>
<accession>B4LKY8</accession>
<dbReference type="InParanoid" id="B4LKY8"/>
<name>B4LKY8_DROVI</name>
<dbReference type="Proteomes" id="UP000008792">
    <property type="component" value="Unassembled WGS sequence"/>
</dbReference>
<reference evidence="2 3" key="1">
    <citation type="journal article" date="2007" name="Nature">
        <title>Evolution of genes and genomes on the Drosophila phylogeny.</title>
        <authorList>
            <consortium name="Drosophila 12 Genomes Consortium"/>
            <person name="Clark A.G."/>
            <person name="Eisen M.B."/>
            <person name="Smith D.R."/>
            <person name="Bergman C.M."/>
            <person name="Oliver B."/>
            <person name="Markow T.A."/>
            <person name="Kaufman T.C."/>
            <person name="Kellis M."/>
            <person name="Gelbart W."/>
            <person name="Iyer V.N."/>
            <person name="Pollard D.A."/>
            <person name="Sackton T.B."/>
            <person name="Larracuente A.M."/>
            <person name="Singh N.D."/>
            <person name="Abad J.P."/>
            <person name="Abt D.N."/>
            <person name="Adryan B."/>
            <person name="Aguade M."/>
            <person name="Akashi H."/>
            <person name="Anderson W.W."/>
            <person name="Aquadro C.F."/>
            <person name="Ardell D.H."/>
            <person name="Arguello R."/>
            <person name="Artieri C.G."/>
            <person name="Barbash D.A."/>
            <person name="Barker D."/>
            <person name="Barsanti P."/>
            <person name="Batterham P."/>
            <person name="Batzoglou S."/>
            <person name="Begun D."/>
            <person name="Bhutkar A."/>
            <person name="Blanco E."/>
            <person name="Bosak S.A."/>
            <person name="Bradley R.K."/>
            <person name="Brand A.D."/>
            <person name="Brent M.R."/>
            <person name="Brooks A.N."/>
            <person name="Brown R.H."/>
            <person name="Butlin R.K."/>
            <person name="Caggese C."/>
            <person name="Calvi B.R."/>
            <person name="Bernardo de Carvalho A."/>
            <person name="Caspi A."/>
            <person name="Castrezana S."/>
            <person name="Celniker S.E."/>
            <person name="Chang J.L."/>
            <person name="Chapple C."/>
            <person name="Chatterji S."/>
            <person name="Chinwalla A."/>
            <person name="Civetta A."/>
            <person name="Clifton S.W."/>
            <person name="Comeron J.M."/>
            <person name="Costello J.C."/>
            <person name="Coyne J.A."/>
            <person name="Daub J."/>
            <person name="David R.G."/>
            <person name="Delcher A.L."/>
            <person name="Delehaunty K."/>
            <person name="Do C.B."/>
            <person name="Ebling H."/>
            <person name="Edwards K."/>
            <person name="Eickbush T."/>
            <person name="Evans J.D."/>
            <person name="Filipski A."/>
            <person name="Findeiss S."/>
            <person name="Freyhult E."/>
            <person name="Fulton L."/>
            <person name="Fulton R."/>
            <person name="Garcia A.C."/>
            <person name="Gardiner A."/>
            <person name="Garfield D.A."/>
            <person name="Garvin B.E."/>
            <person name="Gibson G."/>
            <person name="Gilbert D."/>
            <person name="Gnerre S."/>
            <person name="Godfrey J."/>
            <person name="Good R."/>
            <person name="Gotea V."/>
            <person name="Gravely B."/>
            <person name="Greenberg A.J."/>
            <person name="Griffiths-Jones S."/>
            <person name="Gross S."/>
            <person name="Guigo R."/>
            <person name="Gustafson E.A."/>
            <person name="Haerty W."/>
            <person name="Hahn M.W."/>
            <person name="Halligan D.L."/>
            <person name="Halpern A.L."/>
            <person name="Halter G.M."/>
            <person name="Han M.V."/>
            <person name="Heger A."/>
            <person name="Hillier L."/>
            <person name="Hinrichs A.S."/>
            <person name="Holmes I."/>
            <person name="Hoskins R.A."/>
            <person name="Hubisz M.J."/>
            <person name="Hultmark D."/>
            <person name="Huntley M.A."/>
            <person name="Jaffe D.B."/>
            <person name="Jagadeeshan S."/>
            <person name="Jeck W.R."/>
            <person name="Johnson J."/>
            <person name="Jones C.D."/>
            <person name="Jordan W.C."/>
            <person name="Karpen G.H."/>
            <person name="Kataoka E."/>
            <person name="Keightley P.D."/>
            <person name="Kheradpour P."/>
            <person name="Kirkness E.F."/>
            <person name="Koerich L.B."/>
            <person name="Kristiansen K."/>
            <person name="Kudrna D."/>
            <person name="Kulathinal R.J."/>
            <person name="Kumar S."/>
            <person name="Kwok R."/>
            <person name="Lander E."/>
            <person name="Langley C.H."/>
            <person name="Lapoint R."/>
            <person name="Lazzaro B.P."/>
            <person name="Lee S.J."/>
            <person name="Levesque L."/>
            <person name="Li R."/>
            <person name="Lin C.F."/>
            <person name="Lin M.F."/>
            <person name="Lindblad-Toh K."/>
            <person name="Llopart A."/>
            <person name="Long M."/>
            <person name="Low L."/>
            <person name="Lozovsky E."/>
            <person name="Lu J."/>
            <person name="Luo M."/>
            <person name="Machado C.A."/>
            <person name="Makalowski W."/>
            <person name="Marzo M."/>
            <person name="Matsuda M."/>
            <person name="Matzkin L."/>
            <person name="McAllister B."/>
            <person name="McBride C.S."/>
            <person name="McKernan B."/>
            <person name="McKernan K."/>
            <person name="Mendez-Lago M."/>
            <person name="Minx P."/>
            <person name="Mollenhauer M.U."/>
            <person name="Montooth K."/>
            <person name="Mount S.M."/>
            <person name="Mu X."/>
            <person name="Myers E."/>
            <person name="Negre B."/>
            <person name="Newfeld S."/>
            <person name="Nielsen R."/>
            <person name="Noor M.A."/>
            <person name="O'Grady P."/>
            <person name="Pachter L."/>
            <person name="Papaceit M."/>
            <person name="Parisi M.J."/>
            <person name="Parisi M."/>
            <person name="Parts L."/>
            <person name="Pedersen J.S."/>
            <person name="Pesole G."/>
            <person name="Phillippy A.M."/>
            <person name="Ponting C.P."/>
            <person name="Pop M."/>
            <person name="Porcelli D."/>
            <person name="Powell J.R."/>
            <person name="Prohaska S."/>
            <person name="Pruitt K."/>
            <person name="Puig M."/>
            <person name="Quesneville H."/>
            <person name="Ram K.R."/>
            <person name="Rand D."/>
            <person name="Rasmussen M.D."/>
            <person name="Reed L.K."/>
            <person name="Reenan R."/>
            <person name="Reily A."/>
            <person name="Remington K.A."/>
            <person name="Rieger T.T."/>
            <person name="Ritchie M.G."/>
            <person name="Robin C."/>
            <person name="Rogers Y.H."/>
            <person name="Rohde C."/>
            <person name="Rozas J."/>
            <person name="Rubenfield M.J."/>
            <person name="Ruiz A."/>
            <person name="Russo S."/>
            <person name="Salzberg S.L."/>
            <person name="Sanchez-Gracia A."/>
            <person name="Saranga D.J."/>
            <person name="Sato H."/>
            <person name="Schaeffer S.W."/>
            <person name="Schatz M.C."/>
            <person name="Schlenke T."/>
            <person name="Schwartz R."/>
            <person name="Segarra C."/>
            <person name="Singh R.S."/>
            <person name="Sirot L."/>
            <person name="Sirota M."/>
            <person name="Sisneros N.B."/>
            <person name="Smith C.D."/>
            <person name="Smith T.F."/>
            <person name="Spieth J."/>
            <person name="Stage D.E."/>
            <person name="Stark A."/>
            <person name="Stephan W."/>
            <person name="Strausberg R.L."/>
            <person name="Strempel S."/>
            <person name="Sturgill D."/>
            <person name="Sutton G."/>
            <person name="Sutton G.G."/>
            <person name="Tao W."/>
            <person name="Teichmann S."/>
            <person name="Tobari Y.N."/>
            <person name="Tomimura Y."/>
            <person name="Tsolas J.M."/>
            <person name="Valente V.L."/>
            <person name="Venter E."/>
            <person name="Venter J.C."/>
            <person name="Vicario S."/>
            <person name="Vieira F.G."/>
            <person name="Vilella A.J."/>
            <person name="Villasante A."/>
            <person name="Walenz B."/>
            <person name="Wang J."/>
            <person name="Wasserman M."/>
            <person name="Watts T."/>
            <person name="Wilson D."/>
            <person name="Wilson R.K."/>
            <person name="Wing R.A."/>
            <person name="Wolfner M.F."/>
            <person name="Wong A."/>
            <person name="Wong G.K."/>
            <person name="Wu C.I."/>
            <person name="Wu G."/>
            <person name="Yamamoto D."/>
            <person name="Yang H.P."/>
            <person name="Yang S.P."/>
            <person name="Yorke J.A."/>
            <person name="Yoshida K."/>
            <person name="Zdobnov E."/>
            <person name="Zhang P."/>
            <person name="Zhang Y."/>
            <person name="Zimin A.V."/>
            <person name="Baldwin J."/>
            <person name="Abdouelleil A."/>
            <person name="Abdulkadir J."/>
            <person name="Abebe A."/>
            <person name="Abera B."/>
            <person name="Abreu J."/>
            <person name="Acer S.C."/>
            <person name="Aftuck L."/>
            <person name="Alexander A."/>
            <person name="An P."/>
            <person name="Anderson E."/>
            <person name="Anderson S."/>
            <person name="Arachi H."/>
            <person name="Azer M."/>
            <person name="Bachantsang P."/>
            <person name="Barry A."/>
            <person name="Bayul T."/>
            <person name="Berlin A."/>
            <person name="Bessette D."/>
            <person name="Bloom T."/>
            <person name="Blye J."/>
            <person name="Boguslavskiy L."/>
            <person name="Bonnet C."/>
            <person name="Boukhgalter B."/>
            <person name="Bourzgui I."/>
            <person name="Brown A."/>
            <person name="Cahill P."/>
            <person name="Channer S."/>
            <person name="Cheshatsang Y."/>
            <person name="Chuda L."/>
            <person name="Citroen M."/>
            <person name="Collymore A."/>
            <person name="Cooke P."/>
            <person name="Costello M."/>
            <person name="D'Aco K."/>
            <person name="Daza R."/>
            <person name="De Haan G."/>
            <person name="DeGray S."/>
            <person name="DeMaso C."/>
            <person name="Dhargay N."/>
            <person name="Dooley K."/>
            <person name="Dooley E."/>
            <person name="Doricent M."/>
            <person name="Dorje P."/>
            <person name="Dorjee K."/>
            <person name="Dupes A."/>
            <person name="Elong R."/>
            <person name="Falk J."/>
            <person name="Farina A."/>
            <person name="Faro S."/>
            <person name="Ferguson D."/>
            <person name="Fisher S."/>
            <person name="Foley C.D."/>
            <person name="Franke A."/>
            <person name="Friedrich D."/>
            <person name="Gadbois L."/>
            <person name="Gearin G."/>
            <person name="Gearin C.R."/>
            <person name="Giannoukos G."/>
            <person name="Goode T."/>
            <person name="Graham J."/>
            <person name="Grandbois E."/>
            <person name="Grewal S."/>
            <person name="Gyaltsen K."/>
            <person name="Hafez N."/>
            <person name="Hagos B."/>
            <person name="Hall J."/>
            <person name="Henson C."/>
            <person name="Hollinger A."/>
            <person name="Honan T."/>
            <person name="Huard M.D."/>
            <person name="Hughes L."/>
            <person name="Hurhula B."/>
            <person name="Husby M.E."/>
            <person name="Kamat A."/>
            <person name="Kanga B."/>
            <person name="Kashin S."/>
            <person name="Khazanovich D."/>
            <person name="Kisner P."/>
            <person name="Lance K."/>
            <person name="Lara M."/>
            <person name="Lee W."/>
            <person name="Lennon N."/>
            <person name="Letendre F."/>
            <person name="LeVine R."/>
            <person name="Lipovsky A."/>
            <person name="Liu X."/>
            <person name="Liu J."/>
            <person name="Liu S."/>
            <person name="Lokyitsang T."/>
            <person name="Lokyitsang Y."/>
            <person name="Lubonja R."/>
            <person name="Lui A."/>
            <person name="MacDonald P."/>
            <person name="Magnisalis V."/>
            <person name="Maru K."/>
            <person name="Matthews C."/>
            <person name="McCusker W."/>
            <person name="McDonough S."/>
            <person name="Mehta T."/>
            <person name="Meldrim J."/>
            <person name="Meneus L."/>
            <person name="Mihai O."/>
            <person name="Mihalev A."/>
            <person name="Mihova T."/>
            <person name="Mittelman R."/>
            <person name="Mlenga V."/>
            <person name="Montmayeur A."/>
            <person name="Mulrain L."/>
            <person name="Navidi A."/>
            <person name="Naylor J."/>
            <person name="Negash T."/>
            <person name="Nguyen T."/>
            <person name="Nguyen N."/>
            <person name="Nicol R."/>
            <person name="Norbu C."/>
            <person name="Norbu N."/>
            <person name="Novod N."/>
            <person name="O'Neill B."/>
            <person name="Osman S."/>
            <person name="Markiewicz E."/>
            <person name="Oyono O.L."/>
            <person name="Patti C."/>
            <person name="Phunkhang P."/>
            <person name="Pierre F."/>
            <person name="Priest M."/>
            <person name="Raghuraman S."/>
            <person name="Rege F."/>
            <person name="Reyes R."/>
            <person name="Rise C."/>
            <person name="Rogov P."/>
            <person name="Ross K."/>
            <person name="Ryan E."/>
            <person name="Settipalli S."/>
            <person name="Shea T."/>
            <person name="Sherpa N."/>
            <person name="Shi L."/>
            <person name="Shih D."/>
            <person name="Sparrow T."/>
            <person name="Spaulding J."/>
            <person name="Stalker J."/>
            <person name="Stange-Thomann N."/>
            <person name="Stavropoulos S."/>
            <person name="Stone C."/>
            <person name="Strader C."/>
            <person name="Tesfaye S."/>
            <person name="Thomson T."/>
            <person name="Thoulutsang Y."/>
            <person name="Thoulutsang D."/>
            <person name="Topham K."/>
            <person name="Topping I."/>
            <person name="Tsamla T."/>
            <person name="Vassiliev H."/>
            <person name="Vo A."/>
            <person name="Wangchuk T."/>
            <person name="Wangdi T."/>
            <person name="Weiand M."/>
            <person name="Wilkinson J."/>
            <person name="Wilson A."/>
            <person name="Yadav S."/>
            <person name="Young G."/>
            <person name="Yu Q."/>
            <person name="Zembek L."/>
            <person name="Zhong D."/>
            <person name="Zimmer A."/>
            <person name="Zwirko Z."/>
            <person name="Jaffe D.B."/>
            <person name="Alvarez P."/>
            <person name="Brockman W."/>
            <person name="Butler J."/>
            <person name="Chin C."/>
            <person name="Gnerre S."/>
            <person name="Grabherr M."/>
            <person name="Kleber M."/>
            <person name="Mauceli E."/>
            <person name="MacCallum I."/>
        </authorList>
    </citation>
    <scope>NUCLEOTIDE SEQUENCE [LARGE SCALE GENOMIC DNA]</scope>
    <source>
        <strain evidence="3">Tucson 15010-1051.87</strain>
    </source>
</reference>